<feature type="signal peptide" evidence="7">
    <location>
        <begin position="1"/>
        <end position="19"/>
    </location>
</feature>
<evidence type="ECO:0000313" key="9">
    <source>
        <dbReference type="EMBL" id="ROT75001.1"/>
    </source>
</evidence>
<dbReference type="GO" id="GO:0046872">
    <property type="term" value="F:metal ion binding"/>
    <property type="evidence" value="ECO:0007669"/>
    <property type="project" value="UniProtKB-KW"/>
</dbReference>
<reference evidence="9 10" key="1">
    <citation type="submission" date="2018-04" db="EMBL/GenBank/DDBJ databases">
        <authorList>
            <person name="Zhang X."/>
            <person name="Yuan J."/>
            <person name="Li F."/>
            <person name="Xiang J."/>
        </authorList>
    </citation>
    <scope>NUCLEOTIDE SEQUENCE [LARGE SCALE GENOMIC DNA]</scope>
    <source>
        <tissue evidence="9">Muscle</tissue>
    </source>
</reference>
<keyword evidence="6" id="KW-0325">Glycoprotein</keyword>
<dbReference type="PROSITE" id="PS00523">
    <property type="entry name" value="SULFATASE_1"/>
    <property type="match status" value="1"/>
</dbReference>
<dbReference type="InterPro" id="IPR017850">
    <property type="entry name" value="Alkaline_phosphatase_core_sf"/>
</dbReference>
<dbReference type="SUPFAM" id="SSF53649">
    <property type="entry name" value="Alkaline phosphatase-like"/>
    <property type="match status" value="1"/>
</dbReference>
<comment type="cofactor">
    <cofactor evidence="1">
        <name>Ca(2+)</name>
        <dbReference type="ChEBI" id="CHEBI:29108"/>
    </cofactor>
</comment>
<dbReference type="InterPro" id="IPR047115">
    <property type="entry name" value="ARSB"/>
</dbReference>
<dbReference type="AlphaFoldDB" id="A0A3R7QQY8"/>
<dbReference type="InterPro" id="IPR024607">
    <property type="entry name" value="Sulfatase_CS"/>
</dbReference>
<sequence>MYVPNVGVLLLCLALTTAASDRPHIILIVADDLGFNDVGFHGSTQIPTPNIDALAYSGLILNNYYVQPICTPSRSALMTGKHPIHTGLNHDVIYGPQPYGLPLGERLLPQHLGQLGYISHLVGKWHLGMAIKEMTPTYRGFASHFGYWTGHKDYYDHSSQG</sequence>
<dbReference type="GO" id="GO:0008484">
    <property type="term" value="F:sulfuric ester hydrolase activity"/>
    <property type="evidence" value="ECO:0007669"/>
    <property type="project" value="InterPro"/>
</dbReference>
<evidence type="ECO:0000256" key="6">
    <source>
        <dbReference type="ARBA" id="ARBA00023180"/>
    </source>
</evidence>
<evidence type="ECO:0000256" key="2">
    <source>
        <dbReference type="ARBA" id="ARBA00008779"/>
    </source>
</evidence>
<name>A0A3R7QQY8_PENVA</name>
<evidence type="ECO:0000259" key="8">
    <source>
        <dbReference type="Pfam" id="PF00884"/>
    </source>
</evidence>
<dbReference type="EMBL" id="QCYY01001823">
    <property type="protein sequence ID" value="ROT75001.1"/>
    <property type="molecule type" value="Genomic_DNA"/>
</dbReference>
<evidence type="ECO:0000313" key="10">
    <source>
        <dbReference type="Proteomes" id="UP000283509"/>
    </source>
</evidence>
<organism evidence="9 10">
    <name type="scientific">Penaeus vannamei</name>
    <name type="common">Whiteleg shrimp</name>
    <name type="synonym">Litopenaeus vannamei</name>
    <dbReference type="NCBI Taxonomy" id="6689"/>
    <lineage>
        <taxon>Eukaryota</taxon>
        <taxon>Metazoa</taxon>
        <taxon>Ecdysozoa</taxon>
        <taxon>Arthropoda</taxon>
        <taxon>Crustacea</taxon>
        <taxon>Multicrustacea</taxon>
        <taxon>Malacostraca</taxon>
        <taxon>Eumalacostraca</taxon>
        <taxon>Eucarida</taxon>
        <taxon>Decapoda</taxon>
        <taxon>Dendrobranchiata</taxon>
        <taxon>Penaeoidea</taxon>
        <taxon>Penaeidae</taxon>
        <taxon>Penaeus</taxon>
    </lineage>
</organism>
<keyword evidence="10" id="KW-1185">Reference proteome</keyword>
<keyword evidence="7" id="KW-0732">Signal</keyword>
<evidence type="ECO:0000256" key="3">
    <source>
        <dbReference type="ARBA" id="ARBA00022723"/>
    </source>
</evidence>
<dbReference type="PANTHER" id="PTHR10342:SF273">
    <property type="entry name" value="RE14504P"/>
    <property type="match status" value="1"/>
</dbReference>
<keyword evidence="5" id="KW-0106">Calcium</keyword>
<dbReference type="STRING" id="6689.A0A3R7QQY8"/>
<keyword evidence="4" id="KW-0378">Hydrolase</keyword>
<evidence type="ECO:0000256" key="7">
    <source>
        <dbReference type="SAM" id="SignalP"/>
    </source>
</evidence>
<dbReference type="Pfam" id="PF00884">
    <property type="entry name" value="Sulfatase"/>
    <property type="match status" value="1"/>
</dbReference>
<dbReference type="Proteomes" id="UP000283509">
    <property type="component" value="Unassembled WGS sequence"/>
</dbReference>
<dbReference type="PANTHER" id="PTHR10342">
    <property type="entry name" value="ARYLSULFATASE"/>
    <property type="match status" value="1"/>
</dbReference>
<comment type="similarity">
    <text evidence="2">Belongs to the sulfatase family.</text>
</comment>
<evidence type="ECO:0000256" key="4">
    <source>
        <dbReference type="ARBA" id="ARBA00022801"/>
    </source>
</evidence>
<keyword evidence="3" id="KW-0479">Metal-binding</keyword>
<dbReference type="InterPro" id="IPR000917">
    <property type="entry name" value="Sulfatase_N"/>
</dbReference>
<protein>
    <submittedName>
        <fullName evidence="9">Putative arylsulfatase B-like isoform X1</fullName>
    </submittedName>
</protein>
<feature type="chain" id="PRO_5018557045" evidence="7">
    <location>
        <begin position="20"/>
        <end position="161"/>
    </location>
</feature>
<comment type="caution">
    <text evidence="9">The sequence shown here is derived from an EMBL/GenBank/DDBJ whole genome shotgun (WGS) entry which is preliminary data.</text>
</comment>
<dbReference type="OrthoDB" id="103349at2759"/>
<evidence type="ECO:0000256" key="5">
    <source>
        <dbReference type="ARBA" id="ARBA00022837"/>
    </source>
</evidence>
<gene>
    <name evidence="9" type="ORF">C7M84_006485</name>
</gene>
<evidence type="ECO:0000256" key="1">
    <source>
        <dbReference type="ARBA" id="ARBA00001913"/>
    </source>
</evidence>
<proteinExistence type="inferred from homology"/>
<feature type="domain" description="Sulfatase N-terminal" evidence="8">
    <location>
        <begin position="23"/>
        <end position="159"/>
    </location>
</feature>
<dbReference type="PROSITE" id="PS00149">
    <property type="entry name" value="SULFATASE_2"/>
    <property type="match status" value="1"/>
</dbReference>
<reference evidence="9 10" key="2">
    <citation type="submission" date="2019-01" db="EMBL/GenBank/DDBJ databases">
        <title>The decoding of complex shrimp genome reveals the adaptation for benthos swimmer, frequently molting mechanism and breeding impact on genome.</title>
        <authorList>
            <person name="Sun Y."/>
            <person name="Gao Y."/>
            <person name="Yu Y."/>
        </authorList>
    </citation>
    <scope>NUCLEOTIDE SEQUENCE [LARGE SCALE GENOMIC DNA]</scope>
    <source>
        <tissue evidence="9">Muscle</tissue>
    </source>
</reference>
<dbReference type="Gene3D" id="3.40.720.10">
    <property type="entry name" value="Alkaline Phosphatase, subunit A"/>
    <property type="match status" value="1"/>
</dbReference>
<accession>A0A3R7QQY8</accession>